<evidence type="ECO:0000313" key="4">
    <source>
        <dbReference type="EMBL" id="AQS99260.1"/>
    </source>
</evidence>
<name>A0A1S6K856_9DINO</name>
<evidence type="ECO:0000256" key="2">
    <source>
        <dbReference type="ARBA" id="ARBA00022553"/>
    </source>
</evidence>
<dbReference type="Gene3D" id="3.40.50.720">
    <property type="entry name" value="NAD(P)-binding Rossmann-like Domain"/>
    <property type="match status" value="1"/>
</dbReference>
<keyword evidence="1" id="KW-0596">Phosphopantetheine</keyword>
<dbReference type="SUPFAM" id="SSF51735">
    <property type="entry name" value="NAD(P)-binding Rossmann-fold domains"/>
    <property type="match status" value="1"/>
</dbReference>
<dbReference type="PANTHER" id="PTHR43775:SF37">
    <property type="entry name" value="SI:DKEY-61P9.11"/>
    <property type="match status" value="1"/>
</dbReference>
<feature type="domain" description="Ketoreductase" evidence="3">
    <location>
        <begin position="306"/>
        <end position="495"/>
    </location>
</feature>
<evidence type="ECO:0000259" key="3">
    <source>
        <dbReference type="SMART" id="SM00822"/>
    </source>
</evidence>
<dbReference type="EMBL" id="KX395842">
    <property type="protein sequence ID" value="AQS99260.1"/>
    <property type="molecule type" value="Transcribed_RNA"/>
</dbReference>
<proteinExistence type="predicted"/>
<evidence type="ECO:0000256" key="1">
    <source>
        <dbReference type="ARBA" id="ARBA00022450"/>
    </source>
</evidence>
<sequence>MVKRSTCGPSRVSMAMSWDDGSLSMIAQQDPQKMMQAYEHLMHDRTQQMSGHMCWPVDWFPEHLNVESAPGNSVHFQLEAMANPLGTVSQWPPVDQSGPKQEAVLVFSDSYGFCKELIEQAPPGRISISNVQTKTAERYTKADVKNLLGMHRWDLIVFASGIDPPAENTVASVIKQQDAVLRLYLHILQCICDDASRCKRLCVMTVDTFADERQIHEECGLGLITNSTLFGMTNTARLEMACPIQYIDTEWALESENTKALVSEVFRNQSFGHNSVRILNRGRYVLRQVPSTPYENLPDFEVPSSGIVGISGGNGGVGLVFGIWLLHKARQQKDKHFTIKFLSRSAKINSRNMANWKEVERMAEELNMTVEQVRCDCSKREEVDEFVRGASPHLAGFVHSAGVLQDSMVFNQTWEKFDTVLEAKPRAALFLHDALERMENPGLEFLWMFSAGAVYGNMGQLNYSAANSFLDGLARHRRALGRPALAPQWGAWGDVGMAAEMDEAGRNRMANSPMPYFSSAEGLHGFECLLRTGLAYGWVFKFNPPLMFGMIQPDDSSLQCYMRNFSSYVVPPPPGDPYKNPYTTIAYESRRACHHLPSGLVFSHVWPTKAEKMQYEREADGE</sequence>
<dbReference type="SMART" id="SM00822">
    <property type="entry name" value="PKS_KR"/>
    <property type="match status" value="1"/>
</dbReference>
<dbReference type="AlphaFoldDB" id="A0A1S6K856"/>
<reference evidence="4" key="1">
    <citation type="journal article" date="2017" name="J. Eukaryot. Microbiol.">
        <title>Role of Modular Polyketide Synthases in the Production of Polyether Ladder Compounds in Ciguatoxin-producing Gambierdiscus polynesiensis and G.excentricus (Dinophyceae).</title>
        <authorList>
            <person name="Kohli G.S."/>
            <person name="Campbell K."/>
            <person name="John U."/>
            <person name="Smith K.F."/>
            <person name="Fraga S."/>
            <person name="Rhodes L.L."/>
            <person name="Murray S.A."/>
        </authorList>
    </citation>
    <scope>NUCLEOTIDE SEQUENCE</scope>
    <source>
        <strain evidence="4">Contig_23176</strain>
    </source>
</reference>
<accession>A0A1S6K856</accession>
<dbReference type="InterPro" id="IPR050091">
    <property type="entry name" value="PKS_NRPS_Biosynth_Enz"/>
</dbReference>
<dbReference type="InterPro" id="IPR013968">
    <property type="entry name" value="PKS_KR"/>
</dbReference>
<keyword evidence="2" id="KW-0597">Phosphoprotein</keyword>
<dbReference type="Pfam" id="PF08659">
    <property type="entry name" value="KR"/>
    <property type="match status" value="1"/>
</dbReference>
<protein>
    <submittedName>
        <fullName evidence="4">Type I polyketide synthase ketoyl reductase domain protein</fullName>
    </submittedName>
</protein>
<organism evidence="4">
    <name type="scientific">Gambierdiscus polynesiensis</name>
    <dbReference type="NCBI Taxonomy" id="439318"/>
    <lineage>
        <taxon>Eukaryota</taxon>
        <taxon>Sar</taxon>
        <taxon>Alveolata</taxon>
        <taxon>Dinophyceae</taxon>
        <taxon>Gonyaulacales</taxon>
        <taxon>Pyrocystaceae</taxon>
        <taxon>Gambierdiscus</taxon>
    </lineage>
</organism>
<dbReference type="GO" id="GO:0004312">
    <property type="term" value="F:fatty acid synthase activity"/>
    <property type="evidence" value="ECO:0007669"/>
    <property type="project" value="TreeGrafter"/>
</dbReference>
<dbReference type="InterPro" id="IPR057326">
    <property type="entry name" value="KR_dom"/>
</dbReference>
<dbReference type="CDD" id="cd05274">
    <property type="entry name" value="KR_FAS_SDR_x"/>
    <property type="match status" value="1"/>
</dbReference>
<dbReference type="InterPro" id="IPR036291">
    <property type="entry name" value="NAD(P)-bd_dom_sf"/>
</dbReference>
<dbReference type="GO" id="GO:0006633">
    <property type="term" value="P:fatty acid biosynthetic process"/>
    <property type="evidence" value="ECO:0007669"/>
    <property type="project" value="TreeGrafter"/>
</dbReference>
<dbReference type="PANTHER" id="PTHR43775">
    <property type="entry name" value="FATTY ACID SYNTHASE"/>
    <property type="match status" value="1"/>
</dbReference>